<feature type="repeat" description="Hemopexin" evidence="13">
    <location>
        <begin position="379"/>
        <end position="426"/>
    </location>
</feature>
<dbReference type="GO" id="GO:0046872">
    <property type="term" value="F:metal ion binding"/>
    <property type="evidence" value="ECO:0007669"/>
    <property type="project" value="UniProtKB-KW"/>
</dbReference>
<dbReference type="PANTHER" id="PTHR22917">
    <property type="entry name" value="HEMOPEXIN DOMAIN-CONTAINING PROTEIN"/>
    <property type="match status" value="1"/>
</dbReference>
<keyword evidence="15" id="KW-1185">Reference proteome</keyword>
<dbReference type="InterPro" id="IPR000585">
    <property type="entry name" value="Hemopexin-like_dom"/>
</dbReference>
<dbReference type="Gene3D" id="2.110.10.10">
    <property type="entry name" value="Hemopexin-like domain"/>
    <property type="match status" value="2"/>
</dbReference>
<evidence type="ECO:0000256" key="2">
    <source>
        <dbReference type="ARBA" id="ARBA00004613"/>
    </source>
</evidence>
<dbReference type="PROSITE" id="PS51642">
    <property type="entry name" value="HEMOPEXIN_2"/>
    <property type="match status" value="4"/>
</dbReference>
<protein>
    <recommendedName>
        <fullName evidence="4">Hemopexin</fullName>
    </recommendedName>
</protein>
<dbReference type="FunFam" id="2.110.10.10:FF:000009">
    <property type="entry name" value="Hemopexin"/>
    <property type="match status" value="1"/>
</dbReference>
<dbReference type="InterPro" id="IPR051298">
    <property type="entry name" value="Heme_transport/Cell_adhesion"/>
</dbReference>
<dbReference type="PANTHER" id="PTHR22917:SF9">
    <property type="entry name" value="HEMOPEXIN"/>
    <property type="match status" value="1"/>
</dbReference>
<keyword evidence="9" id="KW-0732">Signal</keyword>
<sequence length="520" mass="57896">MVSCEELSCPLGESDDKRSTAATFSKARCKGSVSRHNLVEASTKHLALSQQSLSKKNTFNETAVDSGSPSSPVESEDSCHRYTVDTLWDGSLKQDHCCSISTTDLSRKEHLLMNDDKTEYGGTSPAAPDRCAGVEFDAITPNEKGNTLFFKGDHVWNGFTGPAQLSSLHFKELNGPINAAFRMHNTENPDDHDHIYLFQDDKVYSYFNQTLEEGYPKQIQEDFPGVPTHLDAAVECPKGECMADSVLFFKGQDVHVYDIATKAVKTKTWSHLPSCTSAFRWLEHYYCFHGQNFTRFHPVSGEVTGAYPKDARHYFMTCPNFGHGGDRKPLKCSDVKLNAATTDDGGRTYFFAGPIYMRVDTHRDGFHAFPITRAWREVNDGVDAVFSYDSKIYLIKGDQVYIYKADAHFTLIEGYPKTVKEELGIEGTVDAAFVCPNENIAHIIQGKIMRDVDLTATPRVISQNFPLPLSDIDAGLCGDDGIRLFKGSQFYYYESPRILAMGRIAPVASDITSALMGCED</sequence>
<evidence type="ECO:0000256" key="7">
    <source>
        <dbReference type="ARBA" id="ARBA00022617"/>
    </source>
</evidence>
<proteinExistence type="inferred from homology"/>
<evidence type="ECO:0000256" key="9">
    <source>
        <dbReference type="ARBA" id="ARBA00022729"/>
    </source>
</evidence>
<dbReference type="Ensembl" id="ENSPLAT00000005038.1">
    <property type="protein sequence ID" value="ENSPLAP00000023793.1"/>
    <property type="gene ID" value="ENSPLAG00000009440.1"/>
</dbReference>
<keyword evidence="6" id="KW-0964">Secreted</keyword>
<reference evidence="14" key="2">
    <citation type="submission" date="2025-09" db="UniProtKB">
        <authorList>
            <consortium name="Ensembl"/>
        </authorList>
    </citation>
    <scope>IDENTIFICATION</scope>
</reference>
<dbReference type="GeneTree" id="ENSGT00390000009178"/>
<comment type="subcellular location">
    <subcellularLocation>
        <location evidence="2">Secreted</location>
    </subcellularLocation>
</comment>
<dbReference type="Pfam" id="PF00045">
    <property type="entry name" value="Hemopexin"/>
    <property type="match status" value="2"/>
</dbReference>
<dbReference type="STRING" id="48699.ENSPLAP00000023793"/>
<organism evidence="14 15">
    <name type="scientific">Poecilia latipinna</name>
    <name type="common">sailfin molly</name>
    <dbReference type="NCBI Taxonomy" id="48699"/>
    <lineage>
        <taxon>Eukaryota</taxon>
        <taxon>Metazoa</taxon>
        <taxon>Chordata</taxon>
        <taxon>Craniata</taxon>
        <taxon>Vertebrata</taxon>
        <taxon>Euteleostomi</taxon>
        <taxon>Actinopterygii</taxon>
        <taxon>Neopterygii</taxon>
        <taxon>Teleostei</taxon>
        <taxon>Neoteleostei</taxon>
        <taxon>Acanthomorphata</taxon>
        <taxon>Ovalentaria</taxon>
        <taxon>Atherinomorphae</taxon>
        <taxon>Cyprinodontiformes</taxon>
        <taxon>Poeciliidae</taxon>
        <taxon>Poeciliinae</taxon>
        <taxon>Poecilia</taxon>
    </lineage>
</organism>
<feature type="repeat" description="Hemopexin" evidence="13">
    <location>
        <begin position="174"/>
        <end position="226"/>
    </location>
</feature>
<feature type="repeat" description="Hemopexin" evidence="13">
    <location>
        <begin position="334"/>
        <end position="378"/>
    </location>
</feature>
<evidence type="ECO:0000256" key="10">
    <source>
        <dbReference type="ARBA" id="ARBA00022737"/>
    </source>
</evidence>
<accession>A0A3B3VFK7</accession>
<evidence type="ECO:0000256" key="4">
    <source>
        <dbReference type="ARBA" id="ARBA00013632"/>
    </source>
</evidence>
<evidence type="ECO:0000256" key="11">
    <source>
        <dbReference type="ARBA" id="ARBA00023004"/>
    </source>
</evidence>
<comment type="function">
    <text evidence="1">Binds heme and transports it to the liver for breakdown and iron recovery, after which the free hemopexin returns to the circulation.</text>
</comment>
<dbReference type="InterPro" id="IPR018487">
    <property type="entry name" value="Hemopexin-like_repeat"/>
</dbReference>
<dbReference type="CDD" id="cd00094">
    <property type="entry name" value="HX"/>
    <property type="match status" value="1"/>
</dbReference>
<dbReference type="InterPro" id="IPR036375">
    <property type="entry name" value="Hemopexin-like_dom_sf"/>
</dbReference>
<evidence type="ECO:0000256" key="3">
    <source>
        <dbReference type="ARBA" id="ARBA00011072"/>
    </source>
</evidence>
<evidence type="ECO:0000256" key="5">
    <source>
        <dbReference type="ARBA" id="ARBA00022448"/>
    </source>
</evidence>
<keyword evidence="12" id="KW-0325">Glycoprotein</keyword>
<evidence type="ECO:0000256" key="12">
    <source>
        <dbReference type="ARBA" id="ARBA00023180"/>
    </source>
</evidence>
<evidence type="ECO:0000313" key="15">
    <source>
        <dbReference type="Proteomes" id="UP000261500"/>
    </source>
</evidence>
<keyword evidence="11" id="KW-0408">Iron</keyword>
<dbReference type="SMART" id="SM00120">
    <property type="entry name" value="HX"/>
    <property type="match status" value="6"/>
</dbReference>
<evidence type="ECO:0000256" key="8">
    <source>
        <dbReference type="ARBA" id="ARBA00022723"/>
    </source>
</evidence>
<dbReference type="SUPFAM" id="SSF50923">
    <property type="entry name" value="Hemopexin-like domain"/>
    <property type="match status" value="2"/>
</dbReference>
<reference evidence="14" key="1">
    <citation type="submission" date="2025-08" db="UniProtKB">
        <authorList>
            <consortium name="Ensembl"/>
        </authorList>
    </citation>
    <scope>IDENTIFICATION</scope>
</reference>
<keyword evidence="7" id="KW-0349">Heme</keyword>
<name>A0A3B3VFK7_9TELE</name>
<dbReference type="AlphaFoldDB" id="A0A3B3VFK7"/>
<feature type="repeat" description="Hemopexin" evidence="13">
    <location>
        <begin position="272"/>
        <end position="318"/>
    </location>
</feature>
<dbReference type="Proteomes" id="UP000261500">
    <property type="component" value="Unplaced"/>
</dbReference>
<evidence type="ECO:0000313" key="14">
    <source>
        <dbReference type="Ensembl" id="ENSPLAP00000023793.1"/>
    </source>
</evidence>
<keyword evidence="8" id="KW-0479">Metal-binding</keyword>
<evidence type="ECO:0000256" key="1">
    <source>
        <dbReference type="ARBA" id="ARBA00002031"/>
    </source>
</evidence>
<keyword evidence="5" id="KW-0813">Transport</keyword>
<comment type="similarity">
    <text evidence="3">Belongs to the hemopexin family.</text>
</comment>
<evidence type="ECO:0000256" key="6">
    <source>
        <dbReference type="ARBA" id="ARBA00022525"/>
    </source>
</evidence>
<evidence type="ECO:0000256" key="13">
    <source>
        <dbReference type="PROSITE-ProRule" id="PRU01011"/>
    </source>
</evidence>
<dbReference type="GO" id="GO:0005615">
    <property type="term" value="C:extracellular space"/>
    <property type="evidence" value="ECO:0007669"/>
    <property type="project" value="TreeGrafter"/>
</dbReference>
<keyword evidence="10" id="KW-0677">Repeat</keyword>